<gene>
    <name evidence="2" type="ORF">PanWU01x14_370250</name>
</gene>
<evidence type="ECO:0000313" key="3">
    <source>
        <dbReference type="Proteomes" id="UP000237105"/>
    </source>
</evidence>
<feature type="compositionally biased region" description="Polar residues" evidence="1">
    <location>
        <begin position="1"/>
        <end position="36"/>
    </location>
</feature>
<dbReference type="EMBL" id="JXTB01001072">
    <property type="protein sequence ID" value="PON31399.1"/>
    <property type="molecule type" value="Genomic_DNA"/>
</dbReference>
<evidence type="ECO:0000313" key="2">
    <source>
        <dbReference type="EMBL" id="PON31399.1"/>
    </source>
</evidence>
<evidence type="ECO:0000256" key="1">
    <source>
        <dbReference type="SAM" id="MobiDB-lite"/>
    </source>
</evidence>
<organism evidence="2 3">
    <name type="scientific">Parasponia andersonii</name>
    <name type="common">Sponia andersonii</name>
    <dbReference type="NCBI Taxonomy" id="3476"/>
    <lineage>
        <taxon>Eukaryota</taxon>
        <taxon>Viridiplantae</taxon>
        <taxon>Streptophyta</taxon>
        <taxon>Embryophyta</taxon>
        <taxon>Tracheophyta</taxon>
        <taxon>Spermatophyta</taxon>
        <taxon>Magnoliopsida</taxon>
        <taxon>eudicotyledons</taxon>
        <taxon>Gunneridae</taxon>
        <taxon>Pentapetalae</taxon>
        <taxon>rosids</taxon>
        <taxon>fabids</taxon>
        <taxon>Rosales</taxon>
        <taxon>Cannabaceae</taxon>
        <taxon>Parasponia</taxon>
    </lineage>
</organism>
<name>A0A2P5A4H9_PARAD</name>
<reference evidence="3" key="1">
    <citation type="submission" date="2016-06" db="EMBL/GenBank/DDBJ databases">
        <title>Parallel loss of symbiosis genes in relatives of nitrogen-fixing non-legume Parasponia.</title>
        <authorList>
            <person name="Van Velzen R."/>
            <person name="Holmer R."/>
            <person name="Bu F."/>
            <person name="Rutten L."/>
            <person name="Van Zeijl A."/>
            <person name="Liu W."/>
            <person name="Santuari L."/>
            <person name="Cao Q."/>
            <person name="Sharma T."/>
            <person name="Shen D."/>
            <person name="Roswanjaya Y."/>
            <person name="Wardhani T."/>
            <person name="Kalhor M.S."/>
            <person name="Jansen J."/>
            <person name="Van den Hoogen J."/>
            <person name="Gungor B."/>
            <person name="Hartog M."/>
            <person name="Hontelez J."/>
            <person name="Verver J."/>
            <person name="Yang W.-C."/>
            <person name="Schijlen E."/>
            <person name="Repin R."/>
            <person name="Schilthuizen M."/>
            <person name="Schranz E."/>
            <person name="Heidstra R."/>
            <person name="Miyata K."/>
            <person name="Fedorova E."/>
            <person name="Kohlen W."/>
            <person name="Bisseling T."/>
            <person name="Smit S."/>
            <person name="Geurts R."/>
        </authorList>
    </citation>
    <scope>NUCLEOTIDE SEQUENCE [LARGE SCALE GENOMIC DNA]</scope>
    <source>
        <strain evidence="3">cv. WU1-14</strain>
    </source>
</reference>
<keyword evidence="3" id="KW-1185">Reference proteome</keyword>
<proteinExistence type="predicted"/>
<sequence>MHNKNLGTKSKNEIPSSSTAVKYAQFQTTKEGSSPANAKAKPNEGKSPQARQRRKPSNPAKAKALRTRKGKSPQPSEGKSPLPSEGKSPQVATADVSRNKPWKLSSSTMLIQDQTINLRNFPSKMISKTLERKLTKQTTDNGECEGLVHL</sequence>
<feature type="region of interest" description="Disordered" evidence="1">
    <location>
        <begin position="1"/>
        <end position="105"/>
    </location>
</feature>
<accession>A0A2P5A4H9</accession>
<protein>
    <submittedName>
        <fullName evidence="2">Uncharacterized protein</fullName>
    </submittedName>
</protein>
<comment type="caution">
    <text evidence="2">The sequence shown here is derived from an EMBL/GenBank/DDBJ whole genome shotgun (WGS) entry which is preliminary data.</text>
</comment>
<dbReference type="Proteomes" id="UP000237105">
    <property type="component" value="Unassembled WGS sequence"/>
</dbReference>
<dbReference type="AlphaFoldDB" id="A0A2P5A4H9"/>